<dbReference type="PRINTS" id="PR00082">
    <property type="entry name" value="GLFDHDRGNASE"/>
</dbReference>
<dbReference type="InterPro" id="IPR006095">
    <property type="entry name" value="Glu/Leu/Phe/Val/Trp_DH"/>
</dbReference>
<dbReference type="EMBL" id="JBHSWE010000001">
    <property type="protein sequence ID" value="MFC6673120.1"/>
    <property type="molecule type" value="Genomic_DNA"/>
</dbReference>
<dbReference type="PANTHER" id="PTHR11606">
    <property type="entry name" value="GLUTAMATE DEHYDROGENASE"/>
    <property type="match status" value="1"/>
</dbReference>
<dbReference type="EC" id="1.4.1.-" evidence="5"/>
<evidence type="ECO:0000256" key="2">
    <source>
        <dbReference type="ARBA" id="ARBA00023002"/>
    </source>
</evidence>
<dbReference type="GO" id="GO:0016491">
    <property type="term" value="F:oxidoreductase activity"/>
    <property type="evidence" value="ECO:0007669"/>
    <property type="project" value="UniProtKB-KW"/>
</dbReference>
<gene>
    <name evidence="5" type="ORF">ACFQDL_25795</name>
</gene>
<feature type="domain" description="Glutamate/phenylalanine/leucine/valine/L-tryptophan dehydrogenase C-terminal" evidence="4">
    <location>
        <begin position="1"/>
        <end position="211"/>
    </location>
</feature>
<dbReference type="Gene3D" id="3.40.50.720">
    <property type="entry name" value="NAD(P)-binding Rossmann-like Domain"/>
    <property type="match status" value="1"/>
</dbReference>
<dbReference type="Proteomes" id="UP001596422">
    <property type="component" value="Unassembled WGS sequence"/>
</dbReference>
<comment type="similarity">
    <text evidence="3">Belongs to the Glu/Leu/Phe/Val dehydrogenases family.</text>
</comment>
<protein>
    <submittedName>
        <fullName evidence="5">Glu/Leu/Phe/Val dehydrogenase</fullName>
        <ecNumber evidence="5">1.4.1.-</ecNumber>
    </submittedName>
</protein>
<dbReference type="SUPFAM" id="SSF51735">
    <property type="entry name" value="NAD(P)-binding Rossmann-fold domains"/>
    <property type="match status" value="1"/>
</dbReference>
<reference evidence="6" key="1">
    <citation type="journal article" date="2019" name="Int. J. Syst. Evol. Microbiol.">
        <title>The Global Catalogue of Microorganisms (GCM) 10K type strain sequencing project: providing services to taxonomists for standard genome sequencing and annotation.</title>
        <authorList>
            <consortium name="The Broad Institute Genomics Platform"/>
            <consortium name="The Broad Institute Genome Sequencing Center for Infectious Disease"/>
            <person name="Wu L."/>
            <person name="Ma J."/>
        </authorList>
    </citation>
    <scope>NUCLEOTIDE SEQUENCE [LARGE SCALE GENOMIC DNA]</scope>
    <source>
        <strain evidence="6">NBRC 111756</strain>
    </source>
</reference>
<organism evidence="5 6">
    <name type="scientific">Marinobacterium aestuariivivens</name>
    <dbReference type="NCBI Taxonomy" id="1698799"/>
    <lineage>
        <taxon>Bacteria</taxon>
        <taxon>Pseudomonadati</taxon>
        <taxon>Pseudomonadota</taxon>
        <taxon>Gammaproteobacteria</taxon>
        <taxon>Oceanospirillales</taxon>
        <taxon>Oceanospirillaceae</taxon>
        <taxon>Marinobacterium</taxon>
    </lineage>
</organism>
<proteinExistence type="inferred from homology"/>
<evidence type="ECO:0000259" key="4">
    <source>
        <dbReference type="SMART" id="SM00839"/>
    </source>
</evidence>
<evidence type="ECO:0000256" key="1">
    <source>
        <dbReference type="ARBA" id="ARBA00003868"/>
    </source>
</evidence>
<keyword evidence="6" id="KW-1185">Reference proteome</keyword>
<dbReference type="Pfam" id="PF00208">
    <property type="entry name" value="ELFV_dehydrog"/>
    <property type="match status" value="1"/>
</dbReference>
<comment type="function">
    <text evidence="1">Catalyzes the reversible oxidative deamination of glutamate to alpha-ketoglutarate and ammonia.</text>
</comment>
<dbReference type="InterPro" id="IPR036291">
    <property type="entry name" value="NAD(P)-bd_dom_sf"/>
</dbReference>
<dbReference type="InterPro" id="IPR006096">
    <property type="entry name" value="Glu/Leu/Phe/Val/Trp_DH_C"/>
</dbReference>
<keyword evidence="2 3" id="KW-0560">Oxidoreductase</keyword>
<evidence type="ECO:0000256" key="3">
    <source>
        <dbReference type="RuleBase" id="RU004417"/>
    </source>
</evidence>
<accession>A0ABW2A6V4</accession>
<dbReference type="CDD" id="cd01076">
    <property type="entry name" value="NAD_bind_1_Glu_DH"/>
    <property type="match status" value="1"/>
</dbReference>
<dbReference type="InterPro" id="IPR033922">
    <property type="entry name" value="NAD_bind_Glu_DH"/>
</dbReference>
<evidence type="ECO:0000313" key="5">
    <source>
        <dbReference type="EMBL" id="MFC6673120.1"/>
    </source>
</evidence>
<dbReference type="PANTHER" id="PTHR11606:SF13">
    <property type="entry name" value="GLUTAMATE DEHYDROGENASE 1, MITOCHONDRIAL"/>
    <property type="match status" value="1"/>
</dbReference>
<sequence length="221" mass="24600">MRVAIQGFGNGGYHAGRLLQQDGYRIVAVSDSKGAIYSDEGFDIERLWQVKQQSRKVSAVYCEGSVCETKDHEEISNAELLALDVDLLIPAALEGVIDCGNVERIRAGTIVEIANGPVRSDAEAALAKRNIRVVPDVLANAGGVTVSYFEWVQNRSGYPWSLERVREELKRYMTLAFDETFRIAEEQGRTLRNAAYLLALQRIADAMRAHGTQEYFQNGKD</sequence>
<comment type="caution">
    <text evidence="5">The sequence shown here is derived from an EMBL/GenBank/DDBJ whole genome shotgun (WGS) entry which is preliminary data.</text>
</comment>
<dbReference type="RefSeq" id="WP_379911512.1">
    <property type="nucleotide sequence ID" value="NZ_JBHSWE010000001.1"/>
</dbReference>
<name>A0ABW2A6V4_9GAMM</name>
<evidence type="ECO:0000313" key="6">
    <source>
        <dbReference type="Proteomes" id="UP001596422"/>
    </source>
</evidence>
<dbReference type="SMART" id="SM00839">
    <property type="entry name" value="ELFV_dehydrog"/>
    <property type="match status" value="1"/>
</dbReference>